<feature type="transmembrane region" description="Helical" evidence="8">
    <location>
        <begin position="297"/>
        <end position="318"/>
    </location>
</feature>
<feature type="transmembrane region" description="Helical" evidence="8">
    <location>
        <begin position="246"/>
        <end position="268"/>
    </location>
</feature>
<keyword evidence="2" id="KW-1003">Cell membrane</keyword>
<evidence type="ECO:0000256" key="4">
    <source>
        <dbReference type="ARBA" id="ARBA00022679"/>
    </source>
</evidence>
<name>A0A2A6ZDQ1_9FIRM</name>
<feature type="domain" description="Glycosyltransferase RgtA/B/C/D-like" evidence="9">
    <location>
        <begin position="101"/>
        <end position="265"/>
    </location>
</feature>
<sequence length="536" mass="59983">MQEIKKKKRAVALFVIVLICLCGWWAVRKEGFFLDEIYSYGLANSSYVPFLSWLHGGEQVANGKLPEAVFTQSEFLNYVAPQGSTRFDYASVYYNQTQDVHPPLFYFLLHTVCSLFPGSFTKWTGLGMNFVLLGGTLAALYALGMELFADWKKALFVCALYAFNREMISNVTMVRMYMLMTLLTILLALLVAKSLRRPSVPKYLLIGVTIYLGMMTQYFFVVYAFLLCAAYDLYLMFRREWKNAAAFSLPALAGVGGMPLTFPCWYAQLHSQDTVSLESTANNLLDLAQYPKGPLELIGWSIVGFAVGAGIMAVLTLTKLGQRWLPGKLRGTTLIPGDVKLITIPALAAFLVIAVISPYKSLRYVYHLQPLEALFCGCGLFSILDTLRAGTRKRILQIVCLAMVVLAFVIEPERMYSGTYKIDKELERYSQAACVDITGDLGSFTSGVQELLKFQEVCVVPDDSSELLVQYNTGENDTLVLFIGGRGLWQFVTAEQVEQITAQNMETAWNVARQGGYEDVSLLATQEFEQIFVLKK</sequence>
<dbReference type="InterPro" id="IPR038731">
    <property type="entry name" value="RgtA/B/C-like"/>
</dbReference>
<keyword evidence="3" id="KW-0328">Glycosyltransferase</keyword>
<feature type="transmembrane region" description="Helical" evidence="8">
    <location>
        <begin position="174"/>
        <end position="192"/>
    </location>
</feature>
<protein>
    <recommendedName>
        <fullName evidence="9">Glycosyltransferase RgtA/B/C/D-like domain-containing protein</fullName>
    </recommendedName>
</protein>
<evidence type="ECO:0000313" key="10">
    <source>
        <dbReference type="EMBL" id="PDX59520.1"/>
    </source>
</evidence>
<feature type="transmembrane region" description="Helical" evidence="8">
    <location>
        <begin position="395"/>
        <end position="410"/>
    </location>
</feature>
<gene>
    <name evidence="10" type="ORF">CGS46_02700</name>
</gene>
<dbReference type="Pfam" id="PF13231">
    <property type="entry name" value="PMT_2"/>
    <property type="match status" value="1"/>
</dbReference>
<dbReference type="InterPro" id="IPR050297">
    <property type="entry name" value="LipidA_mod_glycosyltrf_83"/>
</dbReference>
<keyword evidence="5 8" id="KW-0812">Transmembrane</keyword>
<evidence type="ECO:0000256" key="7">
    <source>
        <dbReference type="ARBA" id="ARBA00023136"/>
    </source>
</evidence>
<feature type="transmembrane region" description="Helical" evidence="8">
    <location>
        <begin position="204"/>
        <end position="234"/>
    </location>
</feature>
<dbReference type="PANTHER" id="PTHR33908:SF11">
    <property type="entry name" value="MEMBRANE PROTEIN"/>
    <property type="match status" value="1"/>
</dbReference>
<evidence type="ECO:0000256" key="1">
    <source>
        <dbReference type="ARBA" id="ARBA00004651"/>
    </source>
</evidence>
<comment type="subcellular location">
    <subcellularLocation>
        <location evidence="1">Cell membrane</location>
        <topology evidence="1">Multi-pass membrane protein</topology>
    </subcellularLocation>
</comment>
<feature type="transmembrane region" description="Helical" evidence="8">
    <location>
        <begin position="339"/>
        <end position="359"/>
    </location>
</feature>
<feature type="transmembrane region" description="Helical" evidence="8">
    <location>
        <begin position="123"/>
        <end position="143"/>
    </location>
</feature>
<accession>A0A2A6ZDQ1</accession>
<evidence type="ECO:0000256" key="2">
    <source>
        <dbReference type="ARBA" id="ARBA00022475"/>
    </source>
</evidence>
<comment type="caution">
    <text evidence="10">The sequence shown here is derived from an EMBL/GenBank/DDBJ whole genome shotgun (WGS) entry which is preliminary data.</text>
</comment>
<dbReference type="GO" id="GO:0009103">
    <property type="term" value="P:lipopolysaccharide biosynthetic process"/>
    <property type="evidence" value="ECO:0007669"/>
    <property type="project" value="UniProtKB-ARBA"/>
</dbReference>
<organism evidence="10 11">
    <name type="scientific">Faecalibacterium langellae</name>
    <dbReference type="NCBI Taxonomy" id="3435293"/>
    <lineage>
        <taxon>Bacteria</taxon>
        <taxon>Bacillati</taxon>
        <taxon>Bacillota</taxon>
        <taxon>Clostridia</taxon>
        <taxon>Eubacteriales</taxon>
        <taxon>Oscillospiraceae</taxon>
        <taxon>Faecalibacterium</taxon>
    </lineage>
</organism>
<dbReference type="EMBL" id="NMTQ01000013">
    <property type="protein sequence ID" value="PDX59520.1"/>
    <property type="molecule type" value="Genomic_DNA"/>
</dbReference>
<evidence type="ECO:0000259" key="9">
    <source>
        <dbReference type="Pfam" id="PF13231"/>
    </source>
</evidence>
<dbReference type="GO" id="GO:0016763">
    <property type="term" value="F:pentosyltransferase activity"/>
    <property type="evidence" value="ECO:0007669"/>
    <property type="project" value="TreeGrafter"/>
</dbReference>
<evidence type="ECO:0000256" key="5">
    <source>
        <dbReference type="ARBA" id="ARBA00022692"/>
    </source>
</evidence>
<keyword evidence="4" id="KW-0808">Transferase</keyword>
<proteinExistence type="predicted"/>
<evidence type="ECO:0000256" key="8">
    <source>
        <dbReference type="SAM" id="Phobius"/>
    </source>
</evidence>
<dbReference type="GO" id="GO:0005886">
    <property type="term" value="C:plasma membrane"/>
    <property type="evidence" value="ECO:0007669"/>
    <property type="project" value="UniProtKB-SubCell"/>
</dbReference>
<reference evidence="10 11" key="1">
    <citation type="journal article" date="2017" name="Front. Microbiol.">
        <title>New Insights into the Diversity of the Genus Faecalibacterium.</title>
        <authorList>
            <person name="Benevides L."/>
            <person name="Burman S."/>
            <person name="Martin R."/>
            <person name="Robert V."/>
            <person name="Thomas M."/>
            <person name="Miquel S."/>
            <person name="Chain F."/>
            <person name="Sokol H."/>
            <person name="Bermudez-Humaran L.G."/>
            <person name="Morrison M."/>
            <person name="Langella P."/>
            <person name="Azevedo V.A."/>
            <person name="Chatel J.M."/>
            <person name="Soares S."/>
        </authorList>
    </citation>
    <scope>NUCLEOTIDE SEQUENCE [LARGE SCALE GENOMIC DNA]</scope>
    <source>
        <strain evidence="11">CNCM I-4540</strain>
    </source>
</reference>
<dbReference type="PANTHER" id="PTHR33908">
    <property type="entry name" value="MANNOSYLTRANSFERASE YKCB-RELATED"/>
    <property type="match status" value="1"/>
</dbReference>
<dbReference type="AlphaFoldDB" id="A0A2A6ZDQ1"/>
<evidence type="ECO:0000313" key="11">
    <source>
        <dbReference type="Proteomes" id="UP000220752"/>
    </source>
</evidence>
<feature type="transmembrane region" description="Helical" evidence="8">
    <location>
        <begin position="365"/>
        <end position="383"/>
    </location>
</feature>
<keyword evidence="7 8" id="KW-0472">Membrane</keyword>
<keyword evidence="11" id="KW-1185">Reference proteome</keyword>
<dbReference type="Proteomes" id="UP000220752">
    <property type="component" value="Unassembled WGS sequence"/>
</dbReference>
<evidence type="ECO:0000256" key="3">
    <source>
        <dbReference type="ARBA" id="ARBA00022676"/>
    </source>
</evidence>
<evidence type="ECO:0000256" key="6">
    <source>
        <dbReference type="ARBA" id="ARBA00022989"/>
    </source>
</evidence>
<keyword evidence="6 8" id="KW-1133">Transmembrane helix</keyword>